<reference evidence="1 2" key="1">
    <citation type="submission" date="2018-12" db="EMBL/GenBank/DDBJ databases">
        <title>The Draft Genome Sequence of the Soil Bacterium Pedobacter tournemirensis R1.</title>
        <authorList>
            <person name="He J."/>
        </authorList>
    </citation>
    <scope>NUCLEOTIDE SEQUENCE [LARGE SCALE GENOMIC DNA]</scope>
    <source>
        <strain evidence="1 2">R1</strain>
    </source>
</reference>
<evidence type="ECO:0000313" key="2">
    <source>
        <dbReference type="Proteomes" id="UP000290848"/>
    </source>
</evidence>
<organism evidence="1 2">
    <name type="scientific">Arcticibacter tournemirensis</name>
    <dbReference type="NCBI Taxonomy" id="699437"/>
    <lineage>
        <taxon>Bacteria</taxon>
        <taxon>Pseudomonadati</taxon>
        <taxon>Bacteroidota</taxon>
        <taxon>Sphingobacteriia</taxon>
        <taxon>Sphingobacteriales</taxon>
        <taxon>Sphingobacteriaceae</taxon>
        <taxon>Arcticibacter</taxon>
    </lineage>
</organism>
<proteinExistence type="predicted"/>
<gene>
    <name evidence="1" type="ORF">EKH83_16450</name>
</gene>
<protein>
    <submittedName>
        <fullName evidence="1">Uncharacterized protein</fullName>
    </submittedName>
</protein>
<sequence length="146" mass="16271">MKTITENIHKLLFMNVNHEGVRDSIAVYTTAIKLDIIRGNSSANVKKISVSDSIAYSVFNDLTFLKAIDFAPLAGAKDSITVIIPIAIMMEACNTCSPGQLKLFSRSDYRRKILNLFFNTDTGNSNPEGYIYLKPYTLIVNNKVDD</sequence>
<name>A0A4Q0M5B3_9SPHI</name>
<dbReference type="EMBL" id="RXOC01000012">
    <property type="protein sequence ID" value="RXF68125.1"/>
    <property type="molecule type" value="Genomic_DNA"/>
</dbReference>
<evidence type="ECO:0000313" key="1">
    <source>
        <dbReference type="EMBL" id="RXF68125.1"/>
    </source>
</evidence>
<dbReference type="Proteomes" id="UP000290848">
    <property type="component" value="Unassembled WGS sequence"/>
</dbReference>
<comment type="caution">
    <text evidence="1">The sequence shown here is derived from an EMBL/GenBank/DDBJ whole genome shotgun (WGS) entry which is preliminary data.</text>
</comment>
<accession>A0A4Q0M5B3</accession>
<dbReference type="AlphaFoldDB" id="A0A4Q0M5B3"/>